<dbReference type="Proteomes" id="UP001211044">
    <property type="component" value="Chromosome"/>
</dbReference>
<proteinExistence type="predicted"/>
<evidence type="ECO:0000313" key="2">
    <source>
        <dbReference type="EMBL" id="WCE46806.1"/>
    </source>
</evidence>
<dbReference type="AlphaFoldDB" id="A0AB38XRW1"/>
<organism evidence="2 3">
    <name type="scientific">Winkia neuii subsp. anitrata</name>
    <dbReference type="NCBI Taxonomy" id="29318"/>
    <lineage>
        <taxon>Bacteria</taxon>
        <taxon>Bacillati</taxon>
        <taxon>Actinomycetota</taxon>
        <taxon>Actinomycetes</taxon>
        <taxon>Actinomycetales</taxon>
        <taxon>Actinomycetaceae</taxon>
        <taxon>Winkia</taxon>
    </lineage>
</organism>
<evidence type="ECO:0008006" key="4">
    <source>
        <dbReference type="Google" id="ProtNLM"/>
    </source>
</evidence>
<evidence type="ECO:0000313" key="3">
    <source>
        <dbReference type="Proteomes" id="UP001211044"/>
    </source>
</evidence>
<accession>A0AB38XRW1</accession>
<dbReference type="RefSeq" id="WP_048707062.1">
    <property type="nucleotide sequence ID" value="NZ_CP116394.1"/>
</dbReference>
<feature type="compositionally biased region" description="Low complexity" evidence="1">
    <location>
        <begin position="7"/>
        <end position="17"/>
    </location>
</feature>
<dbReference type="KEGG" id="wne:PIG85_03935"/>
<feature type="compositionally biased region" description="Basic and acidic residues" evidence="1">
    <location>
        <begin position="28"/>
        <end position="59"/>
    </location>
</feature>
<gene>
    <name evidence="2" type="ORF">PIG85_03935</name>
</gene>
<feature type="region of interest" description="Disordered" evidence="1">
    <location>
        <begin position="1"/>
        <end position="59"/>
    </location>
</feature>
<protein>
    <recommendedName>
        <fullName evidence="4">Scaffolding protein</fullName>
    </recommendedName>
</protein>
<evidence type="ECO:0000256" key="1">
    <source>
        <dbReference type="SAM" id="MobiDB-lite"/>
    </source>
</evidence>
<reference evidence="2" key="1">
    <citation type="submission" date="2023-01" db="EMBL/GenBank/DDBJ databases">
        <title>Comparative Genomic Analysis of the Clinically-Derived Winkia Strain NY0527 Provides Evidence into the Taxonomic Reassignment of Winkia neuii and Characterizes Their Virulence Traits.</title>
        <authorList>
            <person name="Cai X."/>
            <person name="Peng Y."/>
            <person name="Li M."/>
            <person name="Qiu Y."/>
            <person name="Wang Y."/>
            <person name="Xu L."/>
            <person name="Hou Q."/>
        </authorList>
    </citation>
    <scope>NUCLEOTIDE SEQUENCE</scope>
    <source>
        <strain evidence="2">NY0527</strain>
    </source>
</reference>
<name>A0AB38XRW1_9ACTO</name>
<dbReference type="EMBL" id="CP116394">
    <property type="protein sequence ID" value="WCE46806.1"/>
    <property type="molecule type" value="Genomic_DNA"/>
</dbReference>
<feature type="region of interest" description="Disordered" evidence="1">
    <location>
        <begin position="171"/>
        <end position="194"/>
    </location>
</feature>
<sequence length="213" mass="23684">MAEETQAEQQGEAQETTPTPADVPNHTPQDKGKEEAPQGELAKTRREAARYRVERNKANEKVEKLQAEMGKFDKLTQAITTALGITKDGDETPTVEDLTTQLEAKDAANKKIATEYAVYKAAAKAGANPDRLLDSRTFTNTLNDLDTTDTEAVEEHIKTFIQKDDYYQARPQAGQSTVEHAPARKQGKPKTVEDLNYLYKHDPTAYAEAVKNF</sequence>